<evidence type="ECO:0000313" key="1">
    <source>
        <dbReference type="EMBL" id="MBB4885554.1"/>
    </source>
</evidence>
<dbReference type="EMBL" id="JACHJG010000002">
    <property type="protein sequence ID" value="MBB4885554.1"/>
    <property type="molecule type" value="Genomic_DNA"/>
</dbReference>
<evidence type="ECO:0000313" key="2">
    <source>
        <dbReference type="Proteomes" id="UP000556436"/>
    </source>
</evidence>
<reference evidence="1 2" key="1">
    <citation type="submission" date="2020-08" db="EMBL/GenBank/DDBJ databases">
        <title>Genomic Encyclopedia of Type Strains, Phase III (KMG-III): the genomes of soil and plant-associated and newly described type strains.</title>
        <authorList>
            <person name="Whitman W."/>
        </authorList>
    </citation>
    <scope>NUCLEOTIDE SEQUENCE [LARGE SCALE GENOMIC DNA]</scope>
    <source>
        <strain evidence="1 2">CECT 3265</strain>
    </source>
</reference>
<proteinExistence type="predicted"/>
<organism evidence="1 2">
    <name type="scientific">Streptomyces netropsis</name>
    <name type="common">Streptoverticillium netropsis</name>
    <dbReference type="NCBI Taxonomy" id="55404"/>
    <lineage>
        <taxon>Bacteria</taxon>
        <taxon>Bacillati</taxon>
        <taxon>Actinomycetota</taxon>
        <taxon>Actinomycetes</taxon>
        <taxon>Kitasatosporales</taxon>
        <taxon>Streptomycetaceae</taxon>
        <taxon>Streptomyces</taxon>
    </lineage>
</organism>
<dbReference type="RefSeq" id="WP_184732151.1">
    <property type="nucleotide sequence ID" value="NZ_BMRW01000011.1"/>
</dbReference>
<keyword evidence="2" id="KW-1185">Reference proteome</keyword>
<protein>
    <submittedName>
        <fullName evidence="1">Uncharacterized protein</fullName>
    </submittedName>
</protein>
<comment type="caution">
    <text evidence="1">The sequence shown here is derived from an EMBL/GenBank/DDBJ whole genome shotgun (WGS) entry which is preliminary data.</text>
</comment>
<sequence>MALLNLRCHRTPALRAAQIELHQVTAELAALTDRLPWSVVPLPGWNEPHRWYRTECPDSPGWTDEEQQTVDTLRGRARELSVLISTDPFWETVEKGSVVEARMALKHAHEKAAGDRAAA</sequence>
<gene>
    <name evidence="1" type="ORF">FHS38_001582</name>
</gene>
<dbReference type="AlphaFoldDB" id="A0A7W7L8Q8"/>
<accession>A0A7W7L8Q8</accession>
<name>A0A7W7L8Q8_STRNE</name>
<dbReference type="Proteomes" id="UP000556436">
    <property type="component" value="Unassembled WGS sequence"/>
</dbReference>